<dbReference type="AlphaFoldDB" id="A0A1I4IRJ6"/>
<name>A0A1I4IRJ6_9BACI</name>
<feature type="transmembrane region" description="Helical" evidence="1">
    <location>
        <begin position="12"/>
        <end position="28"/>
    </location>
</feature>
<evidence type="ECO:0000313" key="2">
    <source>
        <dbReference type="EMBL" id="SFL56687.1"/>
    </source>
</evidence>
<protein>
    <submittedName>
        <fullName evidence="2">Uncharacterized protein</fullName>
    </submittedName>
</protein>
<keyword evidence="1" id="KW-1133">Transmembrane helix</keyword>
<evidence type="ECO:0000313" key="3">
    <source>
        <dbReference type="Proteomes" id="UP000199668"/>
    </source>
</evidence>
<feature type="transmembrane region" description="Helical" evidence="1">
    <location>
        <begin position="40"/>
        <end position="64"/>
    </location>
</feature>
<organism evidence="2 3">
    <name type="scientific">Salibacterium qingdaonense</name>
    <dbReference type="NCBI Taxonomy" id="266892"/>
    <lineage>
        <taxon>Bacteria</taxon>
        <taxon>Bacillati</taxon>
        <taxon>Bacillota</taxon>
        <taxon>Bacilli</taxon>
        <taxon>Bacillales</taxon>
        <taxon>Bacillaceae</taxon>
    </lineage>
</organism>
<accession>A0A1I4IRJ6</accession>
<feature type="transmembrane region" description="Helical" evidence="1">
    <location>
        <begin position="136"/>
        <end position="157"/>
    </location>
</feature>
<dbReference type="Proteomes" id="UP000199668">
    <property type="component" value="Unassembled WGS sequence"/>
</dbReference>
<keyword evidence="1" id="KW-0472">Membrane</keyword>
<evidence type="ECO:0000256" key="1">
    <source>
        <dbReference type="SAM" id="Phobius"/>
    </source>
</evidence>
<dbReference type="OrthoDB" id="2618234at2"/>
<feature type="transmembrane region" description="Helical" evidence="1">
    <location>
        <begin position="103"/>
        <end position="124"/>
    </location>
</feature>
<keyword evidence="1" id="KW-0812">Transmembrane</keyword>
<keyword evidence="3" id="KW-1185">Reference proteome</keyword>
<dbReference type="RefSeq" id="WP_090925448.1">
    <property type="nucleotide sequence ID" value="NZ_FOTY01000002.1"/>
</dbReference>
<sequence>MTLWAGFDTNEICLLIMLLLAYGALFLLPKKFTRDITLLFSVWGVSFGFLFDFTIGGGIINFYIINDSPDYELFDILYYLLFAPSSYIFIYFYEVFRSYKNVFLWYIAIFSLVGVGVQTAFTWLEIINFKNGYQPLFSFAVFLTIQSITILYFEFIYSKFNVYK</sequence>
<reference evidence="2 3" key="1">
    <citation type="submission" date="2016-10" db="EMBL/GenBank/DDBJ databases">
        <authorList>
            <person name="de Groot N.N."/>
        </authorList>
    </citation>
    <scope>NUCLEOTIDE SEQUENCE [LARGE SCALE GENOMIC DNA]</scope>
    <source>
        <strain evidence="2 3">CGMCC 1.6134</strain>
    </source>
</reference>
<proteinExistence type="predicted"/>
<dbReference type="EMBL" id="FOTY01000002">
    <property type="protein sequence ID" value="SFL56687.1"/>
    <property type="molecule type" value="Genomic_DNA"/>
</dbReference>
<feature type="transmembrane region" description="Helical" evidence="1">
    <location>
        <begin position="76"/>
        <end position="96"/>
    </location>
</feature>
<gene>
    <name evidence="2" type="ORF">SAMN04488054_102181</name>
</gene>